<organism evidence="2">
    <name type="scientific">Uncultured Desulfatiglans sp</name>
    <dbReference type="NCBI Taxonomy" id="1748965"/>
    <lineage>
        <taxon>Bacteria</taxon>
        <taxon>Pseudomonadati</taxon>
        <taxon>Thermodesulfobacteriota</taxon>
        <taxon>Desulfobacteria</taxon>
        <taxon>Desulfatiglandales</taxon>
        <taxon>Desulfatiglandaceae</taxon>
        <taxon>Desulfatiglans</taxon>
        <taxon>environmental samples</taxon>
    </lineage>
</organism>
<accession>A0A653A5H0</accession>
<keyword evidence="1" id="KW-0812">Transmembrane</keyword>
<dbReference type="EMBL" id="UPXX01000018">
    <property type="protein sequence ID" value="VBB43188.1"/>
    <property type="molecule type" value="Genomic_DNA"/>
</dbReference>
<sequence>MQNKELWPFIFFLGILFFNWPLTALVRVPLPYYLYTLWALFILIVGILANRANGRGKV</sequence>
<feature type="transmembrane region" description="Helical" evidence="1">
    <location>
        <begin position="32"/>
        <end position="49"/>
    </location>
</feature>
<protein>
    <submittedName>
        <fullName evidence="2">Uncharacterized protein</fullName>
    </submittedName>
</protein>
<gene>
    <name evidence="2" type="ORF">TRIP_B250283</name>
</gene>
<proteinExistence type="predicted"/>
<reference evidence="2" key="1">
    <citation type="submission" date="2018-07" db="EMBL/GenBank/DDBJ databases">
        <authorList>
            <consortium name="Genoscope - CEA"/>
            <person name="William W."/>
        </authorList>
    </citation>
    <scope>NUCLEOTIDE SEQUENCE</scope>
    <source>
        <strain evidence="2">IK1</strain>
    </source>
</reference>
<keyword evidence="1" id="KW-0472">Membrane</keyword>
<evidence type="ECO:0000313" key="2">
    <source>
        <dbReference type="EMBL" id="VBB43188.1"/>
    </source>
</evidence>
<feature type="transmembrane region" description="Helical" evidence="1">
    <location>
        <begin position="7"/>
        <end position="26"/>
    </location>
</feature>
<dbReference type="AlphaFoldDB" id="A0A653A5H0"/>
<keyword evidence="1" id="KW-1133">Transmembrane helix</keyword>
<name>A0A653A5H0_UNCDX</name>
<evidence type="ECO:0000256" key="1">
    <source>
        <dbReference type="SAM" id="Phobius"/>
    </source>
</evidence>